<dbReference type="AlphaFoldDB" id="A0A1F5NJN7"/>
<organism evidence="3 4">
    <name type="scientific">Candidatus Doudnabacteria bacterium RIFCSPHIGHO2_01_FULL_46_14</name>
    <dbReference type="NCBI Taxonomy" id="1817824"/>
    <lineage>
        <taxon>Bacteria</taxon>
        <taxon>Candidatus Doudnaibacteriota</taxon>
    </lineage>
</organism>
<keyword evidence="1" id="KW-0805">Transcription regulation</keyword>
<proteinExistence type="predicted"/>
<dbReference type="GO" id="GO:0006355">
    <property type="term" value="P:regulation of DNA-templated transcription"/>
    <property type="evidence" value="ECO:0007669"/>
    <property type="project" value="InterPro"/>
</dbReference>
<dbReference type="Proteomes" id="UP000176864">
    <property type="component" value="Unassembled WGS sequence"/>
</dbReference>
<keyword evidence="2" id="KW-0804">Transcription</keyword>
<dbReference type="InterPro" id="IPR006793">
    <property type="entry name" value="FaeA"/>
</dbReference>
<evidence type="ECO:0000256" key="2">
    <source>
        <dbReference type="ARBA" id="ARBA00023163"/>
    </source>
</evidence>
<accession>A0A1F5NJN7</accession>
<dbReference type="InterPro" id="IPR036390">
    <property type="entry name" value="WH_DNA-bd_sf"/>
</dbReference>
<protein>
    <submittedName>
        <fullName evidence="3">Uncharacterized protein</fullName>
    </submittedName>
</protein>
<comment type="caution">
    <text evidence="3">The sequence shown here is derived from an EMBL/GenBank/DDBJ whole genome shotgun (WGS) entry which is preliminary data.</text>
</comment>
<gene>
    <name evidence="3" type="ORF">A2751_02630</name>
</gene>
<evidence type="ECO:0000256" key="1">
    <source>
        <dbReference type="ARBA" id="ARBA00023015"/>
    </source>
</evidence>
<name>A0A1F5NJN7_9BACT</name>
<dbReference type="EMBL" id="MFEK01000016">
    <property type="protein sequence ID" value="OGE77916.1"/>
    <property type="molecule type" value="Genomic_DNA"/>
</dbReference>
<dbReference type="SUPFAM" id="SSF46785">
    <property type="entry name" value="Winged helix' DNA-binding domain"/>
    <property type="match status" value="1"/>
</dbReference>
<reference evidence="3 4" key="1">
    <citation type="journal article" date="2016" name="Nat. Commun.">
        <title>Thousands of microbial genomes shed light on interconnected biogeochemical processes in an aquifer system.</title>
        <authorList>
            <person name="Anantharaman K."/>
            <person name="Brown C.T."/>
            <person name="Hug L.A."/>
            <person name="Sharon I."/>
            <person name="Castelle C.J."/>
            <person name="Probst A.J."/>
            <person name="Thomas B.C."/>
            <person name="Singh A."/>
            <person name="Wilkins M.J."/>
            <person name="Karaoz U."/>
            <person name="Brodie E.L."/>
            <person name="Williams K.H."/>
            <person name="Hubbard S.S."/>
            <person name="Banfield J.F."/>
        </authorList>
    </citation>
    <scope>NUCLEOTIDE SEQUENCE [LARGE SCALE GENOMIC DNA]</scope>
</reference>
<evidence type="ECO:0000313" key="4">
    <source>
        <dbReference type="Proteomes" id="UP000176864"/>
    </source>
</evidence>
<dbReference type="STRING" id="1817824.A2751_02630"/>
<dbReference type="InterPro" id="IPR036388">
    <property type="entry name" value="WH-like_DNA-bd_sf"/>
</dbReference>
<evidence type="ECO:0000313" key="3">
    <source>
        <dbReference type="EMBL" id="OGE77916.1"/>
    </source>
</evidence>
<dbReference type="Pfam" id="PF04703">
    <property type="entry name" value="FaeA"/>
    <property type="match status" value="1"/>
</dbReference>
<dbReference type="Gene3D" id="1.10.10.10">
    <property type="entry name" value="Winged helix-like DNA-binding domain superfamily/Winged helix DNA-binding domain"/>
    <property type="match status" value="1"/>
</dbReference>
<sequence length="97" mass="10888">MLKFILGIIIGAVIVWFLFKKSAAGKAVNPEQIEEKQKNLEKIMDMAHARGKVANDEVEKALGISDRTATRYLEELESQGKIQQVGRTGKSVTYRPR</sequence>